<evidence type="ECO:0000313" key="3">
    <source>
        <dbReference type="Proteomes" id="UP000029736"/>
    </source>
</evidence>
<keyword evidence="1" id="KW-0812">Transmembrane</keyword>
<dbReference type="Pfam" id="PF15071">
    <property type="entry name" value="TMEM220"/>
    <property type="match status" value="1"/>
</dbReference>
<dbReference type="Proteomes" id="UP000029736">
    <property type="component" value="Unassembled WGS sequence"/>
</dbReference>
<proteinExistence type="predicted"/>
<sequence>MKYGHLIAAALFALFAYFQLNDPDPWSWVALYLSVSAVALLAFFRQSFRWLAIAGLVVITIWGIQLFPAFLDWVSMGAPSITEEMKTEQPHIELTREFLGLMLCALMFGGYLIRGRKGWT</sequence>
<dbReference type="EMBL" id="JPOS01000012">
    <property type="protein sequence ID" value="KGE89020.1"/>
    <property type="molecule type" value="Genomic_DNA"/>
</dbReference>
<feature type="transmembrane region" description="Helical" evidence="1">
    <location>
        <begin position="94"/>
        <end position="113"/>
    </location>
</feature>
<name>A0A098SA69_9BACT</name>
<dbReference type="InterPro" id="IPR029377">
    <property type="entry name" value="TMEM220"/>
</dbReference>
<feature type="transmembrane region" description="Helical" evidence="1">
    <location>
        <begin position="51"/>
        <end position="74"/>
    </location>
</feature>
<comment type="caution">
    <text evidence="2">The sequence shown here is derived from an EMBL/GenBank/DDBJ whole genome shotgun (WGS) entry which is preliminary data.</text>
</comment>
<protein>
    <recommendedName>
        <fullName evidence="4">Transmembrane family 220, helix</fullName>
    </recommendedName>
</protein>
<accession>A0A098SA69</accession>
<feature type="transmembrane region" description="Helical" evidence="1">
    <location>
        <begin position="26"/>
        <end position="44"/>
    </location>
</feature>
<dbReference type="AlphaFoldDB" id="A0A098SA69"/>
<keyword evidence="1" id="KW-0472">Membrane</keyword>
<reference evidence="2 3" key="1">
    <citation type="journal article" date="2014" name="Int. J. Syst. Evol. Microbiol.">
        <title>Phaeodactylibacter xiamenensis gen. nov., sp. nov., a member of the family Saprospiraceae isolated from the marine alga Phaeodactylum tricornutum.</title>
        <authorList>
            <person name="Chen Z.Jr."/>
            <person name="Lei X."/>
            <person name="Lai Q."/>
            <person name="Li Y."/>
            <person name="Zhang B."/>
            <person name="Zhang J."/>
            <person name="Zhang H."/>
            <person name="Yang L."/>
            <person name="Zheng W."/>
            <person name="Tian Y."/>
            <person name="Yu Z."/>
            <person name="Xu H.Jr."/>
            <person name="Zheng T."/>
        </authorList>
    </citation>
    <scope>NUCLEOTIDE SEQUENCE [LARGE SCALE GENOMIC DNA]</scope>
    <source>
        <strain evidence="2 3">KD52</strain>
    </source>
</reference>
<evidence type="ECO:0008006" key="4">
    <source>
        <dbReference type="Google" id="ProtNLM"/>
    </source>
</evidence>
<evidence type="ECO:0000256" key="1">
    <source>
        <dbReference type="SAM" id="Phobius"/>
    </source>
</evidence>
<dbReference type="RefSeq" id="WP_044216798.1">
    <property type="nucleotide sequence ID" value="NZ_CAKZLC010000307.1"/>
</dbReference>
<organism evidence="2 3">
    <name type="scientific">Phaeodactylibacter xiamenensis</name>
    <dbReference type="NCBI Taxonomy" id="1524460"/>
    <lineage>
        <taxon>Bacteria</taxon>
        <taxon>Pseudomonadati</taxon>
        <taxon>Bacteroidota</taxon>
        <taxon>Saprospiria</taxon>
        <taxon>Saprospirales</taxon>
        <taxon>Haliscomenobacteraceae</taxon>
        <taxon>Phaeodactylibacter</taxon>
    </lineage>
</organism>
<keyword evidence="3" id="KW-1185">Reference proteome</keyword>
<gene>
    <name evidence="2" type="ORF">IX84_04335</name>
</gene>
<evidence type="ECO:0000313" key="2">
    <source>
        <dbReference type="EMBL" id="KGE89020.1"/>
    </source>
</evidence>
<keyword evidence="1" id="KW-1133">Transmembrane helix</keyword>
<dbReference type="STRING" id="1524460.IX84_04335"/>
<dbReference type="OrthoDB" id="329078at2"/>